<gene>
    <name evidence="5" type="ORF">BSL78_25905</name>
</gene>
<name>A0A2G8JND0_STIJA</name>
<feature type="repeat" description="ANK" evidence="3">
    <location>
        <begin position="931"/>
        <end position="964"/>
    </location>
</feature>
<dbReference type="STRING" id="307972.A0A2G8JND0"/>
<dbReference type="GO" id="GO:1904108">
    <property type="term" value="P:protein localization to ciliary inversin compartment"/>
    <property type="evidence" value="ECO:0007669"/>
    <property type="project" value="TreeGrafter"/>
</dbReference>
<sequence>MSLRTKVNGITAWVNLRLKGYDLLLNNVLMDLMKGTNVKMLIQSMTGIDNKKLQSFDGLTQQQKTTRVEWIVKELKESGVIPDDMYVDCRLFAMRHADHVFDLLWKLVSHDIWHTWERLEYLTLDNNETLTEIPFEWIPRPAPVKKKKKKVKYNQSLLSGFGSSSVIAEAIPAAAEASPPPAEPHIKFPGEEFCKKFKSRKNKDHPDPEECILEMINKMLKSTREGQKLNVEPLQVTGDLSIAGSSASLLIRCSGTFTLRSSETIVGASTWRFECSRMMIRISTPIDSQDLVEADSSAICSTLRISDVWISSYDKQGLLWGERLRELEHRIRSDRHALENNIPKICETTELLKKRNKLKSSIEHHEQEIYRLKAKYDLENCQRWWDHTAEVQSEAREAVAKKMKERFDTLSVPRSVTITDLTVALVINLNLTNGNGFYHCKQRESVTPERKIVLRDLNTGDFLDDFSHGRGPGKLNIRKILRLSTFEVIDLNPSNYPQYEIFLESQSKNKVLKAGSEFLYQVFPGNTLMFENLFFKAAKVGELDTIQKLVVFFQDKKPGFINAREKKTGNTALHMAARNGHFEIALYLLENGAHLDTRNTLGATPFFGAVESLNRGISQLYRIADDSGNISFSRTLGSHENSAQLLVEWGTNIWMKNKQSKVVFEVVRCDDHKNHLNGYYDHLQTSIPKLMKGDTELLAKMVEEHVTGVRQFASLRSRCINGSTLLHTAAYFGAISVVKVLLKERVDVNLQDYKGATPLHRAKDRETIKELIEAGANLNAEDSEGNTPLHVKCYGEANKPTAVDCIKEMLAMKINLTHRNNKELMAIHCCAMQGRIDALELLLEADFDDTMQSALTSEDAKSPPSLPHLALANDFLECGKWLVEKGFDFKEHEQDVLVHRLLTEQIQSKQRLDVMRFLFEHGADLDQRYSGGNSPLHYAAGMTGPTDVLNLLVEYGADVDAINEDHCTPLFFATQANNFFGAGGLLLAGANVRHKNFQGLTAFDCILDYDEWIECGCFTDEIKARLKAYSLKHARDLVRAITQKVKGSGRRGLFAKASSAHAMHTRGSSPQHPSLHLINTSSSQQNLRTAVHGAASSLSGRGSMLPPLQPKGFLTY</sequence>
<dbReference type="PRINTS" id="PR01415">
    <property type="entry name" value="ANKYRIN"/>
</dbReference>
<keyword evidence="2 3" id="KW-0040">ANK repeat</keyword>
<evidence type="ECO:0000256" key="4">
    <source>
        <dbReference type="SAM" id="Coils"/>
    </source>
</evidence>
<dbReference type="Proteomes" id="UP000230750">
    <property type="component" value="Unassembled WGS sequence"/>
</dbReference>
<feature type="repeat" description="ANK" evidence="3">
    <location>
        <begin position="721"/>
        <end position="753"/>
    </location>
</feature>
<evidence type="ECO:0000313" key="6">
    <source>
        <dbReference type="Proteomes" id="UP000230750"/>
    </source>
</evidence>
<protein>
    <submittedName>
        <fullName evidence="5">Uncharacterized protein</fullName>
    </submittedName>
</protein>
<keyword evidence="1" id="KW-0677">Repeat</keyword>
<proteinExistence type="predicted"/>
<feature type="repeat" description="ANK" evidence="3">
    <location>
        <begin position="568"/>
        <end position="600"/>
    </location>
</feature>
<dbReference type="PROSITE" id="PS50088">
    <property type="entry name" value="ANK_REPEAT"/>
    <property type="match status" value="3"/>
</dbReference>
<feature type="coiled-coil region" evidence="4">
    <location>
        <begin position="348"/>
        <end position="375"/>
    </location>
</feature>
<dbReference type="GO" id="GO:0005929">
    <property type="term" value="C:cilium"/>
    <property type="evidence" value="ECO:0007669"/>
    <property type="project" value="TreeGrafter"/>
</dbReference>
<dbReference type="Gene3D" id="1.25.40.20">
    <property type="entry name" value="Ankyrin repeat-containing domain"/>
    <property type="match status" value="3"/>
</dbReference>
<dbReference type="SUPFAM" id="SSF48403">
    <property type="entry name" value="Ankyrin repeat"/>
    <property type="match status" value="2"/>
</dbReference>
<keyword evidence="4" id="KW-0175">Coiled coil</keyword>
<dbReference type="PANTHER" id="PTHR24178">
    <property type="entry name" value="MOLTING PROTEIN MLT-4"/>
    <property type="match status" value="1"/>
</dbReference>
<keyword evidence="6" id="KW-1185">Reference proteome</keyword>
<dbReference type="OrthoDB" id="424503at2759"/>
<evidence type="ECO:0000256" key="1">
    <source>
        <dbReference type="ARBA" id="ARBA00022737"/>
    </source>
</evidence>
<dbReference type="Pfam" id="PF12796">
    <property type="entry name" value="Ank_2"/>
    <property type="match status" value="3"/>
</dbReference>
<organism evidence="5 6">
    <name type="scientific">Stichopus japonicus</name>
    <name type="common">Sea cucumber</name>
    <dbReference type="NCBI Taxonomy" id="307972"/>
    <lineage>
        <taxon>Eukaryota</taxon>
        <taxon>Metazoa</taxon>
        <taxon>Echinodermata</taxon>
        <taxon>Eleutherozoa</taxon>
        <taxon>Echinozoa</taxon>
        <taxon>Holothuroidea</taxon>
        <taxon>Aspidochirotacea</taxon>
        <taxon>Aspidochirotida</taxon>
        <taxon>Stichopodidae</taxon>
        <taxon>Apostichopus</taxon>
    </lineage>
</organism>
<evidence type="ECO:0000313" key="5">
    <source>
        <dbReference type="EMBL" id="PIK37274.1"/>
    </source>
</evidence>
<evidence type="ECO:0000256" key="3">
    <source>
        <dbReference type="PROSITE-ProRule" id="PRU00023"/>
    </source>
</evidence>
<dbReference type="PANTHER" id="PTHR24178:SF41">
    <property type="entry name" value="ANKYRIN-2 ISOFORM X1"/>
    <property type="match status" value="1"/>
</dbReference>
<reference evidence="5 6" key="1">
    <citation type="journal article" date="2017" name="PLoS Biol.">
        <title>The sea cucumber genome provides insights into morphological evolution and visceral regeneration.</title>
        <authorList>
            <person name="Zhang X."/>
            <person name="Sun L."/>
            <person name="Yuan J."/>
            <person name="Sun Y."/>
            <person name="Gao Y."/>
            <person name="Zhang L."/>
            <person name="Li S."/>
            <person name="Dai H."/>
            <person name="Hamel J.F."/>
            <person name="Liu C."/>
            <person name="Yu Y."/>
            <person name="Liu S."/>
            <person name="Lin W."/>
            <person name="Guo K."/>
            <person name="Jin S."/>
            <person name="Xu P."/>
            <person name="Storey K.B."/>
            <person name="Huan P."/>
            <person name="Zhang T."/>
            <person name="Zhou Y."/>
            <person name="Zhang J."/>
            <person name="Lin C."/>
            <person name="Li X."/>
            <person name="Xing L."/>
            <person name="Huo D."/>
            <person name="Sun M."/>
            <person name="Wang L."/>
            <person name="Mercier A."/>
            <person name="Li F."/>
            <person name="Yang H."/>
            <person name="Xiang J."/>
        </authorList>
    </citation>
    <scope>NUCLEOTIDE SEQUENCE [LARGE SCALE GENOMIC DNA]</scope>
    <source>
        <strain evidence="5">Shaxun</strain>
        <tissue evidence="5">Muscle</tissue>
    </source>
</reference>
<dbReference type="AlphaFoldDB" id="A0A2G8JND0"/>
<evidence type="ECO:0000256" key="2">
    <source>
        <dbReference type="ARBA" id="ARBA00023043"/>
    </source>
</evidence>
<dbReference type="SMART" id="SM00248">
    <property type="entry name" value="ANK"/>
    <property type="match status" value="8"/>
</dbReference>
<dbReference type="InterPro" id="IPR036770">
    <property type="entry name" value="Ankyrin_rpt-contain_sf"/>
</dbReference>
<comment type="caution">
    <text evidence="5">The sequence shown here is derived from an EMBL/GenBank/DDBJ whole genome shotgun (WGS) entry which is preliminary data.</text>
</comment>
<dbReference type="PROSITE" id="PS50297">
    <property type="entry name" value="ANK_REP_REGION"/>
    <property type="match status" value="3"/>
</dbReference>
<dbReference type="EMBL" id="MRZV01001526">
    <property type="protein sequence ID" value="PIK37274.1"/>
    <property type="molecule type" value="Genomic_DNA"/>
</dbReference>
<dbReference type="InterPro" id="IPR002110">
    <property type="entry name" value="Ankyrin_rpt"/>
</dbReference>
<accession>A0A2G8JND0</accession>